<keyword evidence="14" id="KW-1185">Reference proteome</keyword>
<dbReference type="SMART" id="SM00756">
    <property type="entry name" value="VKc"/>
    <property type="match status" value="1"/>
</dbReference>
<dbReference type="CDD" id="cd12916">
    <property type="entry name" value="VKOR_1"/>
    <property type="match status" value="1"/>
</dbReference>
<evidence type="ECO:0000256" key="8">
    <source>
        <dbReference type="ARBA" id="ARBA00023157"/>
    </source>
</evidence>
<keyword evidence="6" id="KW-0560">Oxidoreductase</keyword>
<keyword evidence="3 11" id="KW-0812">Transmembrane</keyword>
<comment type="caution">
    <text evidence="13">The sequence shown here is derived from an EMBL/GenBank/DDBJ whole genome shotgun (WGS) entry which is preliminary data.</text>
</comment>
<keyword evidence="8" id="KW-1015">Disulfide bond</keyword>
<dbReference type="SUPFAM" id="SSF52833">
    <property type="entry name" value="Thioredoxin-like"/>
    <property type="match status" value="1"/>
</dbReference>
<dbReference type="InterPro" id="IPR038354">
    <property type="entry name" value="VKOR_sf"/>
</dbReference>
<evidence type="ECO:0000256" key="9">
    <source>
        <dbReference type="ARBA" id="ARBA00023284"/>
    </source>
</evidence>
<organism evidence="13 14">
    <name type="scientific">Dillenia turbinata</name>
    <dbReference type="NCBI Taxonomy" id="194707"/>
    <lineage>
        <taxon>Eukaryota</taxon>
        <taxon>Viridiplantae</taxon>
        <taxon>Streptophyta</taxon>
        <taxon>Embryophyta</taxon>
        <taxon>Tracheophyta</taxon>
        <taxon>Spermatophyta</taxon>
        <taxon>Magnoliopsida</taxon>
        <taxon>eudicotyledons</taxon>
        <taxon>Gunneridae</taxon>
        <taxon>Pentapetalae</taxon>
        <taxon>Dilleniales</taxon>
        <taxon>Dilleniaceae</taxon>
        <taxon>Dillenia</taxon>
    </lineage>
</organism>
<keyword evidence="9" id="KW-0676">Redox-active center</keyword>
<dbReference type="EMBL" id="JBAMMX010000007">
    <property type="protein sequence ID" value="KAK6936440.1"/>
    <property type="molecule type" value="Genomic_DNA"/>
</dbReference>
<evidence type="ECO:0000256" key="10">
    <source>
        <dbReference type="SAM" id="MobiDB-lite"/>
    </source>
</evidence>
<dbReference type="Pfam" id="PF07884">
    <property type="entry name" value="VKOR"/>
    <property type="match status" value="1"/>
</dbReference>
<protein>
    <submittedName>
        <fullName evidence="13">Vitamin K epoxide reductase</fullName>
    </submittedName>
</protein>
<accession>A0AAN8VLX0</accession>
<reference evidence="13 14" key="1">
    <citation type="submission" date="2023-12" db="EMBL/GenBank/DDBJ databases">
        <title>A high-quality genome assembly for Dillenia turbinata (Dilleniales).</title>
        <authorList>
            <person name="Chanderbali A."/>
        </authorList>
    </citation>
    <scope>NUCLEOTIDE SEQUENCE [LARGE SCALE GENOMIC DNA]</scope>
    <source>
        <strain evidence="13">LSX21</strain>
        <tissue evidence="13">Leaf</tissue>
    </source>
</reference>
<evidence type="ECO:0000259" key="12">
    <source>
        <dbReference type="SMART" id="SM00756"/>
    </source>
</evidence>
<proteinExistence type="inferred from homology"/>
<dbReference type="AlphaFoldDB" id="A0AAN8VLX0"/>
<gene>
    <name evidence="13" type="ORF">RJ641_033470</name>
</gene>
<dbReference type="Gene3D" id="1.20.1440.130">
    <property type="entry name" value="VKOR domain"/>
    <property type="match status" value="1"/>
</dbReference>
<dbReference type="PANTHER" id="PTHR34573:SF1">
    <property type="entry name" value="VITAMIN K EPOXIDE REDUCTASE DOMAIN-CONTAINING PROTEIN"/>
    <property type="match status" value="1"/>
</dbReference>
<feature type="domain" description="Vitamin K epoxide reductase" evidence="12">
    <location>
        <begin position="83"/>
        <end position="223"/>
    </location>
</feature>
<feature type="transmembrane region" description="Helical" evidence="11">
    <location>
        <begin position="206"/>
        <end position="226"/>
    </location>
</feature>
<dbReference type="GO" id="GO:0016491">
    <property type="term" value="F:oxidoreductase activity"/>
    <property type="evidence" value="ECO:0007669"/>
    <property type="project" value="UniProtKB-KW"/>
</dbReference>
<evidence type="ECO:0000256" key="1">
    <source>
        <dbReference type="ARBA" id="ARBA00004141"/>
    </source>
</evidence>
<dbReference type="GO" id="GO:0048038">
    <property type="term" value="F:quinone binding"/>
    <property type="evidence" value="ECO:0007669"/>
    <property type="project" value="UniProtKB-KW"/>
</dbReference>
<dbReference type="InterPro" id="IPR036249">
    <property type="entry name" value="Thioredoxin-like_sf"/>
</dbReference>
<dbReference type="GO" id="GO:0016020">
    <property type="term" value="C:membrane"/>
    <property type="evidence" value="ECO:0007669"/>
    <property type="project" value="UniProtKB-SubCell"/>
</dbReference>
<dbReference type="Gene3D" id="3.40.30.10">
    <property type="entry name" value="Glutaredoxin"/>
    <property type="match status" value="1"/>
</dbReference>
<comment type="similarity">
    <text evidence="2">Belongs to the VKOR family.</text>
</comment>
<dbReference type="Proteomes" id="UP001370490">
    <property type="component" value="Unassembled WGS sequence"/>
</dbReference>
<evidence type="ECO:0000256" key="11">
    <source>
        <dbReference type="SAM" id="Phobius"/>
    </source>
</evidence>
<dbReference type="InterPro" id="IPR044698">
    <property type="entry name" value="VKOR/LTO1"/>
</dbReference>
<keyword evidence="4" id="KW-0874">Quinone</keyword>
<feature type="transmembrane region" description="Helical" evidence="11">
    <location>
        <begin position="131"/>
        <end position="153"/>
    </location>
</feature>
<evidence type="ECO:0000313" key="13">
    <source>
        <dbReference type="EMBL" id="KAK6936440.1"/>
    </source>
</evidence>
<evidence type="ECO:0000256" key="3">
    <source>
        <dbReference type="ARBA" id="ARBA00022692"/>
    </source>
</evidence>
<sequence length="395" mass="42599">MVSLVNISFSSTSFVSRRTLSFSPSSSPSPSSLASLFKFNFAKKIGYGGESLMLRVKCSPESARDTESEPETPPSSSSASSTDFSTYSWYAGLGGVGFSETSYLTYLKLTDSEAFCPVGGGTCSDILNSDYALVFGVPLPVIGMFAYGLVATLGLQVTQKKLTFGLSEADTRVILLGITTAMAAASAYFLYILTNEFPGASCSYCLMSALLSFSLFFITLKMFFLLSIPDFHFILLDFGFQEIQKVVWLPLCVTALVIASLTASYNDSPPVLSSSAEIDIPLYTTEVTTDSSPLALSLARHLRSIGAKMYGAFWCSHCLEQKEMFGSEAAKLLDYVECFPDGYRKGEKIAKPCAEAGIEGFPTWVINGQVLSGEQTFLELAQASGFNVDNSSQPN</sequence>
<evidence type="ECO:0000256" key="4">
    <source>
        <dbReference type="ARBA" id="ARBA00022719"/>
    </source>
</evidence>
<feature type="transmembrane region" description="Helical" evidence="11">
    <location>
        <begin position="246"/>
        <end position="265"/>
    </location>
</feature>
<comment type="subcellular location">
    <subcellularLocation>
        <location evidence="1">Membrane</location>
        <topology evidence="1">Multi-pass membrane protein</topology>
    </subcellularLocation>
</comment>
<dbReference type="InterPro" id="IPR012932">
    <property type="entry name" value="VKOR"/>
</dbReference>
<keyword evidence="5 11" id="KW-1133">Transmembrane helix</keyword>
<feature type="transmembrane region" description="Helical" evidence="11">
    <location>
        <begin position="173"/>
        <end position="194"/>
    </location>
</feature>
<keyword evidence="7 11" id="KW-0472">Membrane</keyword>
<evidence type="ECO:0000256" key="5">
    <source>
        <dbReference type="ARBA" id="ARBA00022989"/>
    </source>
</evidence>
<name>A0AAN8VLX0_9MAGN</name>
<evidence type="ECO:0000256" key="6">
    <source>
        <dbReference type="ARBA" id="ARBA00023002"/>
    </source>
</evidence>
<evidence type="ECO:0000313" key="14">
    <source>
        <dbReference type="Proteomes" id="UP001370490"/>
    </source>
</evidence>
<dbReference type="PANTHER" id="PTHR34573">
    <property type="entry name" value="VKC DOMAIN-CONTAINING PROTEIN"/>
    <property type="match status" value="1"/>
</dbReference>
<evidence type="ECO:0000256" key="2">
    <source>
        <dbReference type="ARBA" id="ARBA00006214"/>
    </source>
</evidence>
<feature type="region of interest" description="Disordered" evidence="10">
    <location>
        <begin position="59"/>
        <end position="82"/>
    </location>
</feature>
<evidence type="ECO:0000256" key="7">
    <source>
        <dbReference type="ARBA" id="ARBA00023136"/>
    </source>
</evidence>